<dbReference type="EMBL" id="JBBJCI010000249">
    <property type="protein sequence ID" value="KAK7237541.1"/>
    <property type="molecule type" value="Genomic_DNA"/>
</dbReference>
<dbReference type="Pfam" id="PF03382">
    <property type="entry name" value="DUF285"/>
    <property type="match status" value="3"/>
</dbReference>
<dbReference type="InterPro" id="IPR011889">
    <property type="entry name" value="Liste_lipo_26"/>
</dbReference>
<comment type="caution">
    <text evidence="2">The sequence shown here is derived from an EMBL/GenBank/DDBJ whole genome shotgun (WGS) entry which is preliminary data.</text>
</comment>
<organism evidence="2 3">
    <name type="scientific">Aureococcus anophagefferens</name>
    <name type="common">Harmful bloom alga</name>
    <dbReference type="NCBI Taxonomy" id="44056"/>
    <lineage>
        <taxon>Eukaryota</taxon>
        <taxon>Sar</taxon>
        <taxon>Stramenopiles</taxon>
        <taxon>Ochrophyta</taxon>
        <taxon>Pelagophyceae</taxon>
        <taxon>Pelagomonadales</taxon>
        <taxon>Pelagomonadaceae</taxon>
        <taxon>Aureococcus</taxon>
    </lineage>
</organism>
<reference evidence="2 3" key="1">
    <citation type="submission" date="2024-03" db="EMBL/GenBank/DDBJ databases">
        <title>Aureococcus anophagefferens CCMP1851 and Kratosvirus quantuckense: Draft genome of a second virus-susceptible host strain in the model system.</title>
        <authorList>
            <person name="Chase E."/>
            <person name="Truchon A.R."/>
            <person name="Schepens W."/>
            <person name="Wilhelm S.W."/>
        </authorList>
    </citation>
    <scope>NUCLEOTIDE SEQUENCE [LARGE SCALE GENOMIC DNA]</scope>
    <source>
        <strain evidence="2 3">CCMP1851</strain>
    </source>
</reference>
<evidence type="ECO:0000256" key="1">
    <source>
        <dbReference type="SAM" id="MobiDB-lite"/>
    </source>
</evidence>
<gene>
    <name evidence="2" type="ORF">SO694_00099091</name>
</gene>
<dbReference type="InterPro" id="IPR005046">
    <property type="entry name" value="DUF285"/>
</dbReference>
<name>A0ABR1FST5_AURAN</name>
<evidence type="ECO:0000313" key="3">
    <source>
        <dbReference type="Proteomes" id="UP001363151"/>
    </source>
</evidence>
<evidence type="ECO:0000313" key="2">
    <source>
        <dbReference type="EMBL" id="KAK7237541.1"/>
    </source>
</evidence>
<protein>
    <recommendedName>
        <fullName evidence="4">BspA family leucine-rich repeat surface protein</fullName>
    </recommendedName>
</protein>
<feature type="compositionally biased region" description="Low complexity" evidence="1">
    <location>
        <begin position="212"/>
        <end position="225"/>
    </location>
</feature>
<proteinExistence type="predicted"/>
<sequence>MFRYASAFNQDIGAWDTSSVTDMSYMFYDSSAFDQDIGGWDTSSPSFGRSSYVQVVLAAHATDSKVAQVYVELSSDVGEFTSALVTATANVELVEARLAGDEGMFFRTEDDVGWFGQARASGHWADLVFGDGFDFDTLDVSSVSISDSRRRSVGDDAIVVYERAGGSDEALVVARLLAGSEDQLEISVIAATLCAVGFGWQANANATSYEKASPAASSRTSRASAWPCTRRTASRADAAPARDARFDDEFFIERFGFLELVATNAAGVSLPNVSSLVYLSTEAATQTPTLAPTRERRRPRAPDDRADGSGAADDDVLRAHRFRLRHVNRDNATSILDAVLIARHYVGLVELADLKIAERVAPRGRRTAEAIYGHISSWDTSKVTDMSSMFFYADAFDQDIGGWDTSAVTDMSAMFNYASAFNQDIGDWDVEALRFDQAIGAWDTSRVTDMGGMFIYADDFDQDIGAWDTSSVTDMSGMFSFADAFDQDLGWCLSSSVSASDFASDAGCTLLLEPAPDGGVAIHVDAEFSALTIKFSATLENYTSALSHGEFVQGAPGISWFSTESQPSGTFAIAYFPDGWAEVVEVVVGDADGAAYDVAILVGISRAPRSAGRSARPSTTPERCVEDVSVNVTAVRDGEARRRALTEDSAVTLAFDAVVSARPSTT</sequence>
<feature type="region of interest" description="Disordered" evidence="1">
    <location>
        <begin position="287"/>
        <end position="312"/>
    </location>
</feature>
<dbReference type="NCBIfam" id="TIGR02167">
    <property type="entry name" value="Liste_lipo_26"/>
    <property type="match status" value="4"/>
</dbReference>
<keyword evidence="3" id="KW-1185">Reference proteome</keyword>
<feature type="region of interest" description="Disordered" evidence="1">
    <location>
        <begin position="209"/>
        <end position="238"/>
    </location>
</feature>
<dbReference type="Proteomes" id="UP001363151">
    <property type="component" value="Unassembled WGS sequence"/>
</dbReference>
<accession>A0ABR1FST5</accession>
<evidence type="ECO:0008006" key="4">
    <source>
        <dbReference type="Google" id="ProtNLM"/>
    </source>
</evidence>